<dbReference type="PANTHER" id="PTHR43793:SF1">
    <property type="entry name" value="FAD SYNTHASE"/>
    <property type="match status" value="1"/>
</dbReference>
<feature type="domain" description="Mannose-6-phosphate isomerase type II C-terminal" evidence="3">
    <location>
        <begin position="151"/>
        <end position="258"/>
    </location>
</feature>
<dbReference type="Gene3D" id="3.40.50.620">
    <property type="entry name" value="HUPs"/>
    <property type="match status" value="1"/>
</dbReference>
<dbReference type="Pfam" id="PF01050">
    <property type="entry name" value="MannoseP_isomer"/>
    <property type="match status" value="1"/>
</dbReference>
<evidence type="ECO:0000259" key="4">
    <source>
        <dbReference type="Pfam" id="PF01467"/>
    </source>
</evidence>
<protein>
    <recommendedName>
        <fullName evidence="7">Mannose-6-phosphate isomerase type II C-terminal domain-containing protein</fullName>
    </recommendedName>
</protein>
<dbReference type="InterPro" id="IPR050385">
    <property type="entry name" value="Archaeal_FAD_synthase"/>
</dbReference>
<dbReference type="AlphaFoldDB" id="A0A1F6DBY3"/>
<dbReference type="GO" id="GO:0005976">
    <property type="term" value="P:polysaccharide metabolic process"/>
    <property type="evidence" value="ECO:0007669"/>
    <property type="project" value="InterPro"/>
</dbReference>
<dbReference type="Gene3D" id="2.60.120.10">
    <property type="entry name" value="Jelly Rolls"/>
    <property type="match status" value="1"/>
</dbReference>
<dbReference type="InterPro" id="IPR014710">
    <property type="entry name" value="RmlC-like_jellyroll"/>
</dbReference>
<dbReference type="Proteomes" id="UP000176377">
    <property type="component" value="Unassembled WGS sequence"/>
</dbReference>
<keyword evidence="2" id="KW-0548">Nucleotidyltransferase</keyword>
<evidence type="ECO:0000256" key="2">
    <source>
        <dbReference type="ARBA" id="ARBA00022695"/>
    </source>
</evidence>
<evidence type="ECO:0000313" key="5">
    <source>
        <dbReference type="EMBL" id="OGG58871.1"/>
    </source>
</evidence>
<feature type="domain" description="Cytidyltransferase-like" evidence="4">
    <location>
        <begin position="15"/>
        <end position="108"/>
    </location>
</feature>
<dbReference type="EMBL" id="MFLA01000026">
    <property type="protein sequence ID" value="OGG58871.1"/>
    <property type="molecule type" value="Genomic_DNA"/>
</dbReference>
<evidence type="ECO:0000313" key="6">
    <source>
        <dbReference type="Proteomes" id="UP000176377"/>
    </source>
</evidence>
<dbReference type="Pfam" id="PF01467">
    <property type="entry name" value="CTP_transf_like"/>
    <property type="match status" value="1"/>
</dbReference>
<name>A0A1F6DBY3_9BACT</name>
<dbReference type="SUPFAM" id="SSF51182">
    <property type="entry name" value="RmlC-like cupins"/>
    <property type="match status" value="1"/>
</dbReference>
<dbReference type="CDD" id="cd02213">
    <property type="entry name" value="cupin_PMI_typeII_C"/>
    <property type="match status" value="1"/>
</dbReference>
<dbReference type="NCBIfam" id="TIGR00125">
    <property type="entry name" value="cyt_tran_rel"/>
    <property type="match status" value="1"/>
</dbReference>
<dbReference type="PANTHER" id="PTHR43793">
    <property type="entry name" value="FAD SYNTHASE"/>
    <property type="match status" value="1"/>
</dbReference>
<dbReference type="GO" id="GO:0016779">
    <property type="term" value="F:nucleotidyltransferase activity"/>
    <property type="evidence" value="ECO:0007669"/>
    <property type="project" value="UniProtKB-KW"/>
</dbReference>
<evidence type="ECO:0008006" key="7">
    <source>
        <dbReference type="Google" id="ProtNLM"/>
    </source>
</evidence>
<dbReference type="InterPro" id="IPR014729">
    <property type="entry name" value="Rossmann-like_a/b/a_fold"/>
</dbReference>
<dbReference type="InterPro" id="IPR011051">
    <property type="entry name" value="RmlC_Cupin_sf"/>
</dbReference>
<evidence type="ECO:0000259" key="3">
    <source>
        <dbReference type="Pfam" id="PF01050"/>
    </source>
</evidence>
<accession>A0A1F6DBY3</accession>
<gene>
    <name evidence="5" type="ORF">A2765_00630</name>
</gene>
<organism evidence="5 6">
    <name type="scientific">Candidatus Kaiserbacteria bacterium RIFCSPHIGHO2_01_FULL_56_24</name>
    <dbReference type="NCBI Taxonomy" id="1798487"/>
    <lineage>
        <taxon>Bacteria</taxon>
        <taxon>Candidatus Kaiseribacteriota</taxon>
    </lineage>
</organism>
<proteinExistence type="predicted"/>
<reference evidence="5 6" key="1">
    <citation type="journal article" date="2016" name="Nat. Commun.">
        <title>Thousands of microbial genomes shed light on interconnected biogeochemical processes in an aquifer system.</title>
        <authorList>
            <person name="Anantharaman K."/>
            <person name="Brown C.T."/>
            <person name="Hug L.A."/>
            <person name="Sharon I."/>
            <person name="Castelle C.J."/>
            <person name="Probst A.J."/>
            <person name="Thomas B.C."/>
            <person name="Singh A."/>
            <person name="Wilkins M.J."/>
            <person name="Karaoz U."/>
            <person name="Brodie E.L."/>
            <person name="Williams K.H."/>
            <person name="Hubbard S.S."/>
            <person name="Banfield J.F."/>
        </authorList>
    </citation>
    <scope>NUCLEOTIDE SEQUENCE [LARGE SCALE GENOMIC DNA]</scope>
</reference>
<sequence length="267" mass="30409">MKKSVAKKPRWVAVSGGFDPIHIGHIRMLAHARKLGDKLVVILNNDHWLRDKKGFAFMPQEEKMELLKFFPFVDKVVVTDHKPNDPDRSVSRTLRKIRPHIFANGGDRGKTNTPEMDACKDLGITMRFNVGRGGKVQSSSWMISAASRDVRRSVRPWGEFYGWDSGKGWYLKTIYVQPGKRLSLQYHHHRSERWVLVEGDATAITMEKGVEKKVPLKVGETFIVGKQIPHRLMSKKGGTLVEVAVGKFDEDDIVRIEDDHGRVSKET</sequence>
<dbReference type="SUPFAM" id="SSF52374">
    <property type="entry name" value="Nucleotidylyl transferase"/>
    <property type="match status" value="1"/>
</dbReference>
<dbReference type="InterPro" id="IPR004821">
    <property type="entry name" value="Cyt_trans-like"/>
</dbReference>
<comment type="caution">
    <text evidence="5">The sequence shown here is derived from an EMBL/GenBank/DDBJ whole genome shotgun (WGS) entry which is preliminary data.</text>
</comment>
<keyword evidence="1" id="KW-0808">Transferase</keyword>
<dbReference type="InterPro" id="IPR001538">
    <property type="entry name" value="Man6P_isomerase-2_C"/>
</dbReference>
<evidence type="ECO:0000256" key="1">
    <source>
        <dbReference type="ARBA" id="ARBA00022679"/>
    </source>
</evidence>